<reference evidence="2" key="2">
    <citation type="submission" date="2020-05" db="UniProtKB">
        <authorList>
            <consortium name="EnsemblMetazoa"/>
        </authorList>
    </citation>
    <scope>IDENTIFICATION</scope>
    <source>
        <strain evidence="2">IAEA</strain>
    </source>
</reference>
<keyword evidence="1" id="KW-0812">Transmembrane</keyword>
<keyword evidence="1" id="KW-1133">Transmembrane helix</keyword>
<dbReference type="AlphaFoldDB" id="A0A1B0AQV1"/>
<dbReference type="STRING" id="67801.A0A1B0AQV1"/>
<feature type="transmembrane region" description="Helical" evidence="1">
    <location>
        <begin position="23"/>
        <end position="48"/>
    </location>
</feature>
<dbReference type="Proteomes" id="UP000092460">
    <property type="component" value="Unassembled WGS sequence"/>
</dbReference>
<organism evidence="2 3">
    <name type="scientific">Glossina palpalis gambiensis</name>
    <dbReference type="NCBI Taxonomy" id="67801"/>
    <lineage>
        <taxon>Eukaryota</taxon>
        <taxon>Metazoa</taxon>
        <taxon>Ecdysozoa</taxon>
        <taxon>Arthropoda</taxon>
        <taxon>Hexapoda</taxon>
        <taxon>Insecta</taxon>
        <taxon>Pterygota</taxon>
        <taxon>Neoptera</taxon>
        <taxon>Endopterygota</taxon>
        <taxon>Diptera</taxon>
        <taxon>Brachycera</taxon>
        <taxon>Muscomorpha</taxon>
        <taxon>Hippoboscoidea</taxon>
        <taxon>Glossinidae</taxon>
        <taxon>Glossina</taxon>
    </lineage>
</organism>
<sequence>MVITLCYDVVSHNVEGMGISPFIMSYIIMASGSLLVGGFFTVAAGIAIAYDNHNAVLLASLTVAARFGVAISYESGSQYAAELIPTCKSYSKRKRNQSLTIGFECNHETDANRSSYT</sequence>
<reference evidence="3" key="1">
    <citation type="submission" date="2015-01" db="EMBL/GenBank/DDBJ databases">
        <authorList>
            <person name="Aksoy S."/>
            <person name="Warren W."/>
            <person name="Wilson R.K."/>
        </authorList>
    </citation>
    <scope>NUCLEOTIDE SEQUENCE [LARGE SCALE GENOMIC DNA]</scope>
    <source>
        <strain evidence="3">IAEA</strain>
    </source>
</reference>
<evidence type="ECO:0000313" key="2">
    <source>
        <dbReference type="EnsemblMetazoa" id="GPPI005267-PA"/>
    </source>
</evidence>
<dbReference type="EMBL" id="JXJN01002042">
    <property type="status" value="NOT_ANNOTATED_CDS"/>
    <property type="molecule type" value="Genomic_DNA"/>
</dbReference>
<accession>A0A1B0AQV1</accession>
<dbReference type="VEuPathDB" id="VectorBase:GPPI005267"/>
<keyword evidence="1" id="KW-0472">Membrane</keyword>
<dbReference type="EnsemblMetazoa" id="GPPI005267-RA">
    <property type="protein sequence ID" value="GPPI005267-PA"/>
    <property type="gene ID" value="GPPI005267"/>
</dbReference>
<keyword evidence="3" id="KW-1185">Reference proteome</keyword>
<protein>
    <submittedName>
        <fullName evidence="2">Uncharacterized protein</fullName>
    </submittedName>
</protein>
<evidence type="ECO:0000313" key="3">
    <source>
        <dbReference type="Proteomes" id="UP000092460"/>
    </source>
</evidence>
<evidence type="ECO:0000256" key="1">
    <source>
        <dbReference type="SAM" id="Phobius"/>
    </source>
</evidence>
<name>A0A1B0AQV1_9MUSC</name>
<proteinExistence type="predicted"/>